<dbReference type="PROSITE" id="PS50880">
    <property type="entry name" value="TOPRIM"/>
    <property type="match status" value="1"/>
</dbReference>
<evidence type="ECO:0000256" key="7">
    <source>
        <dbReference type="ARBA" id="ARBA00023235"/>
    </source>
</evidence>
<dbReference type="HAMAP" id="MF_00952">
    <property type="entry name" value="Topoisom_1_prok"/>
    <property type="match status" value="1"/>
</dbReference>
<dbReference type="SMART" id="SM00493">
    <property type="entry name" value="TOPRIM"/>
    <property type="match status" value="1"/>
</dbReference>
<dbReference type="AlphaFoldDB" id="A0A1G8BI89"/>
<feature type="domain" description="Toprim" evidence="10">
    <location>
        <begin position="3"/>
        <end position="113"/>
    </location>
</feature>
<dbReference type="InterPro" id="IPR034149">
    <property type="entry name" value="TOPRIM_TopoI"/>
</dbReference>
<evidence type="ECO:0000259" key="11">
    <source>
        <dbReference type="PROSITE" id="PS52039"/>
    </source>
</evidence>
<comment type="catalytic activity">
    <reaction evidence="1 8">
        <text>ATP-independent breakage of single-stranded DNA, followed by passage and rejoining.</text>
        <dbReference type="EC" id="5.6.2.1"/>
    </reaction>
</comment>
<feature type="region of interest" description="Interaction with DNA" evidence="8">
    <location>
        <begin position="163"/>
        <end position="168"/>
    </location>
</feature>
<dbReference type="Gene3D" id="3.40.50.140">
    <property type="match status" value="1"/>
</dbReference>
<feature type="active site" description="O-(5'-phospho-DNA)-tyrosine intermediate" evidence="8">
    <location>
        <position position="284"/>
    </location>
</feature>
<reference evidence="13" key="1">
    <citation type="submission" date="2016-10" db="EMBL/GenBank/DDBJ databases">
        <authorList>
            <person name="Varghese N."/>
            <person name="Submissions S."/>
        </authorList>
    </citation>
    <scope>NUCLEOTIDE SEQUENCE [LARGE SCALE GENOMIC DNA]</scope>
    <source>
        <strain evidence="13">DSM 23313</strain>
    </source>
</reference>
<dbReference type="InterPro" id="IPR013826">
    <property type="entry name" value="Topo_IA_cen_sub3"/>
</dbReference>
<feature type="domain" description="Topo IA-type catalytic" evidence="11">
    <location>
        <begin position="129"/>
        <end position="572"/>
    </location>
</feature>
<feature type="site" description="Interaction with DNA" evidence="8">
    <location>
        <position position="139"/>
    </location>
</feature>
<keyword evidence="6 8" id="KW-0238">DNA-binding</keyword>
<dbReference type="InterPro" id="IPR023406">
    <property type="entry name" value="Topo_IA_AS"/>
</dbReference>
<evidence type="ECO:0000256" key="6">
    <source>
        <dbReference type="ARBA" id="ARBA00023125"/>
    </source>
</evidence>
<dbReference type="InterPro" id="IPR005733">
    <property type="entry name" value="TopoI_bac-type"/>
</dbReference>
<evidence type="ECO:0000256" key="9">
    <source>
        <dbReference type="SAM" id="MobiDB-lite"/>
    </source>
</evidence>
<dbReference type="EC" id="5.6.2.1" evidence="8"/>
<evidence type="ECO:0000313" key="12">
    <source>
        <dbReference type="EMBL" id="SDH32841.1"/>
    </source>
</evidence>
<feature type="region of interest" description="Disordered" evidence="9">
    <location>
        <begin position="818"/>
        <end position="849"/>
    </location>
</feature>
<dbReference type="EMBL" id="FNDQ01000002">
    <property type="protein sequence ID" value="SDH32841.1"/>
    <property type="molecule type" value="Genomic_DNA"/>
</dbReference>
<gene>
    <name evidence="8" type="primary">topA</name>
    <name evidence="12" type="ORF">SAMN05421818_10277</name>
</gene>
<dbReference type="Gene3D" id="2.70.20.10">
    <property type="entry name" value="Topoisomerase I, domain 3"/>
    <property type="match status" value="1"/>
</dbReference>
<feature type="site" description="Interaction with DNA" evidence="8">
    <location>
        <position position="473"/>
    </location>
</feature>
<dbReference type="InterPro" id="IPR006171">
    <property type="entry name" value="TOPRIM_dom"/>
</dbReference>
<dbReference type="SMART" id="SM00437">
    <property type="entry name" value="TOP1Ac"/>
    <property type="match status" value="1"/>
</dbReference>
<dbReference type="PROSITE" id="PS00396">
    <property type="entry name" value="TOPO_IA_1"/>
    <property type="match status" value="1"/>
</dbReference>
<feature type="site" description="Interaction with DNA" evidence="8">
    <location>
        <position position="33"/>
    </location>
</feature>
<evidence type="ECO:0000259" key="10">
    <source>
        <dbReference type="PROSITE" id="PS50880"/>
    </source>
</evidence>
<dbReference type="CDD" id="cd03363">
    <property type="entry name" value="TOPRIM_TopoIA_TopoI"/>
    <property type="match status" value="1"/>
</dbReference>
<feature type="site" description="Interaction with DNA" evidence="8">
    <location>
        <position position="155"/>
    </location>
</feature>
<dbReference type="Pfam" id="PF01131">
    <property type="entry name" value="Topoisom_bac"/>
    <property type="match status" value="2"/>
</dbReference>
<dbReference type="InterPro" id="IPR003601">
    <property type="entry name" value="Topo_IA_2"/>
</dbReference>
<dbReference type="NCBIfam" id="TIGR01051">
    <property type="entry name" value="topA_bact"/>
    <property type="match status" value="1"/>
</dbReference>
<comment type="function">
    <text evidence="8">Releases the supercoiling and torsional tension of DNA, which is introduced during the DNA replication and transcription, by transiently cleaving and rejoining one strand of the DNA duplex. Introduces a single-strand break via transesterification at a target site in duplex DNA. The scissile phosphodiester is attacked by the catalytic tyrosine of the enzyme, resulting in the formation of a DNA-(5'-phosphotyrosyl)-enzyme intermediate and the expulsion of a 3'-OH DNA strand. The free DNA strand then undergoes passage around the unbroken strand, thus removing DNA supercoils. Finally, in the religation step, the DNA 3'-OH attacks the covalent intermediate to expel the active-site tyrosine and restore the DNA phosphodiester backbone.</text>
</comment>
<dbReference type="STRING" id="702745.SAMN05421818_10277"/>
<dbReference type="InterPro" id="IPR013825">
    <property type="entry name" value="Topo_IA_cen_sub2"/>
</dbReference>
<feature type="site" description="Interaction with DNA" evidence="8">
    <location>
        <position position="143"/>
    </location>
</feature>
<dbReference type="GO" id="GO:0003677">
    <property type="term" value="F:DNA binding"/>
    <property type="evidence" value="ECO:0007669"/>
    <property type="project" value="UniProtKB-KW"/>
</dbReference>
<dbReference type="Pfam" id="PF01751">
    <property type="entry name" value="Toprim"/>
    <property type="match status" value="1"/>
</dbReference>
<dbReference type="InterPro" id="IPR000380">
    <property type="entry name" value="Topo_IA"/>
</dbReference>
<feature type="site" description="Interaction with DNA" evidence="8">
    <location>
        <position position="148"/>
    </location>
</feature>
<accession>A0A1G8BI89</accession>
<organism evidence="12 13">
    <name type="scientific">Myroides phaeus</name>
    <dbReference type="NCBI Taxonomy" id="702745"/>
    <lineage>
        <taxon>Bacteria</taxon>
        <taxon>Pseudomonadati</taxon>
        <taxon>Bacteroidota</taxon>
        <taxon>Flavobacteriia</taxon>
        <taxon>Flavobacteriales</taxon>
        <taxon>Flavobacteriaceae</taxon>
        <taxon>Myroides</taxon>
    </lineage>
</organism>
<dbReference type="InterPro" id="IPR025589">
    <property type="entry name" value="Toprim_C_rpt"/>
</dbReference>
<dbReference type="GO" id="GO:0046872">
    <property type="term" value="F:metal ion binding"/>
    <property type="evidence" value="ECO:0007669"/>
    <property type="project" value="UniProtKB-KW"/>
</dbReference>
<evidence type="ECO:0000256" key="2">
    <source>
        <dbReference type="ARBA" id="ARBA00009446"/>
    </source>
</evidence>
<dbReference type="CDD" id="cd00186">
    <property type="entry name" value="TOP1Ac"/>
    <property type="match status" value="1"/>
</dbReference>
<feature type="compositionally biased region" description="Low complexity" evidence="9">
    <location>
        <begin position="821"/>
        <end position="849"/>
    </location>
</feature>
<evidence type="ECO:0000256" key="5">
    <source>
        <dbReference type="ARBA" id="ARBA00023029"/>
    </source>
</evidence>
<evidence type="ECO:0000313" key="13">
    <source>
        <dbReference type="Proteomes" id="UP000243588"/>
    </source>
</evidence>
<dbReference type="PANTHER" id="PTHR42785">
    <property type="entry name" value="DNA TOPOISOMERASE, TYPE IA, CORE"/>
    <property type="match status" value="1"/>
</dbReference>
<name>A0A1G8BI89_9FLAO</name>
<keyword evidence="13" id="KW-1185">Reference proteome</keyword>
<dbReference type="SUPFAM" id="SSF56712">
    <property type="entry name" value="Prokaryotic type I DNA topoisomerase"/>
    <property type="match status" value="1"/>
</dbReference>
<evidence type="ECO:0000256" key="1">
    <source>
        <dbReference type="ARBA" id="ARBA00000213"/>
    </source>
</evidence>
<dbReference type="InterPro" id="IPR013824">
    <property type="entry name" value="Topo_IA_cen_sub1"/>
</dbReference>
<dbReference type="SMART" id="SM00436">
    <property type="entry name" value="TOP1Bc"/>
    <property type="match status" value="1"/>
</dbReference>
<dbReference type="PANTHER" id="PTHR42785:SF1">
    <property type="entry name" value="DNA TOPOISOMERASE"/>
    <property type="match status" value="1"/>
</dbReference>
<dbReference type="InterPro" id="IPR023405">
    <property type="entry name" value="Topo_IA_core_domain"/>
</dbReference>
<dbReference type="RefSeq" id="WP_090405064.1">
    <property type="nucleotide sequence ID" value="NZ_FNDQ01000002.1"/>
</dbReference>
<keyword evidence="5 8" id="KW-0799">Topoisomerase</keyword>
<dbReference type="PROSITE" id="PS52039">
    <property type="entry name" value="TOPO_IA_2"/>
    <property type="match status" value="1"/>
</dbReference>
<dbReference type="PRINTS" id="PR00417">
    <property type="entry name" value="PRTPISMRASEI"/>
</dbReference>
<dbReference type="InterPro" id="IPR003602">
    <property type="entry name" value="Topo_IA_DNA-bd_dom"/>
</dbReference>
<keyword evidence="4" id="KW-0460">Magnesium</keyword>
<dbReference type="Gene3D" id="1.10.290.10">
    <property type="entry name" value="Topoisomerase I, domain 4"/>
    <property type="match status" value="1"/>
</dbReference>
<feature type="site" description="Interaction with DNA" evidence="8">
    <location>
        <position position="286"/>
    </location>
</feature>
<sequence>MAKNLVIVESPAKAKTIEKFLGQDYQVESSYGHIADLPSKEIGVDVDNNFKPKYEVSSDKKAVVKKLKDLAKKAEMVWLASDEDREGEAIAWHLAEELNLKNENTKRIVFHEITKTAILKAIDNPRQIDYNLVNAQQARRVLDRLVGYELSPVLWKKVKGGLSAGRVQSVAVRLIVERERDINEFKVNSSYHISAEFKTAEGKVLKAKLPKNFATEKEAHDFLALNIGAEYRVGDLETKPAKKSPAAPFTTSTLQQEAARKLHYSVGQTMMLAQRLYESGLITYMRTDSVNLSKDAMSAAAAEITKSYGAEYSKPRTYTTKSKGAQEAHEAIRPTNMALHAAPVDRDQARLYDLIWKRTLASQMSDAKLERTNVKIEANKFKDYFAASGEVLLFEGFLKVYLEGHDDEDEEVEGILPALRVGEYLQQNALVATQRFTKPAARYTEASLVKKLEELGIGRPSTYAPTISTIMARNYVEKGETEGKERPYKMMVLRGGEIKQKELVEKTGSDKGKLVPTDIGIIVNDFLVKNFKTILDYNFTAKVEQDFDEIAAGNEDWAKMMKEFYDHFHPTVKDVEENAERESGERILGIHPVSGKTVLVRLAKFGPVAQIGDPEDEEKQFASLAPDQNIGTITLEEALTLFLLPKVLGQYKEEEVEVNNGRFGPYVRFGKVFISLPKGEEPLDVTYERAVELIKEKEQADAPIASYQGLPVQKGVGRFGPYLKWNGIFINVNKKYNFDNLSNDDINELIEDKIKKEKEKVLHDWAEEGIRVEKARWGRSVILKGKVKIELGKEVDAAALTLDEVKAMIEAKTPAKKTAAKKTTVAKKTTATKKATTKKATTTKTTKTK</sequence>
<comment type="similarity">
    <text evidence="2 8">Belongs to the type IA topoisomerase family.</text>
</comment>
<dbReference type="Gene3D" id="1.10.460.10">
    <property type="entry name" value="Topoisomerase I, domain 2"/>
    <property type="match status" value="1"/>
</dbReference>
<dbReference type="GO" id="GO:0003917">
    <property type="term" value="F:DNA topoisomerase type I (single strand cut, ATP-independent) activity"/>
    <property type="evidence" value="ECO:0007669"/>
    <property type="project" value="UniProtKB-UniRule"/>
</dbReference>
<keyword evidence="7 8" id="KW-0413">Isomerase</keyword>
<comment type="subunit">
    <text evidence="8">Monomer.</text>
</comment>
<evidence type="ECO:0000256" key="8">
    <source>
        <dbReference type="HAMAP-Rule" id="MF_00952"/>
    </source>
</evidence>
<dbReference type="Pfam" id="PF13368">
    <property type="entry name" value="Toprim_C_rpt"/>
    <property type="match status" value="3"/>
</dbReference>
<keyword evidence="3" id="KW-0479">Metal-binding</keyword>
<dbReference type="InterPro" id="IPR028612">
    <property type="entry name" value="Topoisom_1_IA"/>
</dbReference>
<protein>
    <recommendedName>
        <fullName evidence="8">DNA topoisomerase 1</fullName>
        <ecNumber evidence="8">5.6.2.1</ecNumber>
    </recommendedName>
    <alternativeName>
        <fullName evidence="8">DNA topoisomerase I</fullName>
    </alternativeName>
</protein>
<proteinExistence type="inferred from homology"/>
<dbReference type="Proteomes" id="UP000243588">
    <property type="component" value="Unassembled WGS sequence"/>
</dbReference>
<dbReference type="GO" id="GO:0006265">
    <property type="term" value="P:DNA topological change"/>
    <property type="evidence" value="ECO:0007669"/>
    <property type="project" value="UniProtKB-UniRule"/>
</dbReference>
<dbReference type="InterPro" id="IPR013497">
    <property type="entry name" value="Topo_IA_cen"/>
</dbReference>
<feature type="site" description="Interaction with DNA" evidence="8">
    <location>
        <position position="140"/>
    </location>
</feature>
<evidence type="ECO:0000256" key="4">
    <source>
        <dbReference type="ARBA" id="ARBA00022842"/>
    </source>
</evidence>
<evidence type="ECO:0000256" key="3">
    <source>
        <dbReference type="ARBA" id="ARBA00022723"/>
    </source>
</evidence>